<evidence type="ECO:0000313" key="2">
    <source>
        <dbReference type="EMBL" id="MDI1488543.1"/>
    </source>
</evidence>
<evidence type="ECO:0000313" key="3">
    <source>
        <dbReference type="Proteomes" id="UP001161017"/>
    </source>
</evidence>
<name>A0AA43QPL8_9LECA</name>
<proteinExistence type="predicted"/>
<reference evidence="2" key="1">
    <citation type="journal article" date="2023" name="Genome Biol. Evol.">
        <title>First Whole Genome Sequence and Flow Cytometry Genome Size Data for the Lichen-Forming Fungus Ramalina farinacea (Ascomycota).</title>
        <authorList>
            <person name="Llewellyn T."/>
            <person name="Mian S."/>
            <person name="Hill R."/>
            <person name="Leitch I.J."/>
            <person name="Gaya E."/>
        </authorList>
    </citation>
    <scope>NUCLEOTIDE SEQUENCE</scope>
    <source>
        <strain evidence="2">LIQ254RAFAR</strain>
    </source>
</reference>
<feature type="compositionally biased region" description="Basic and acidic residues" evidence="1">
    <location>
        <begin position="391"/>
        <end position="405"/>
    </location>
</feature>
<keyword evidence="3" id="KW-1185">Reference proteome</keyword>
<dbReference type="EMBL" id="JAPUFD010000007">
    <property type="protein sequence ID" value="MDI1488543.1"/>
    <property type="molecule type" value="Genomic_DNA"/>
</dbReference>
<dbReference type="Proteomes" id="UP001161017">
    <property type="component" value="Unassembled WGS sequence"/>
</dbReference>
<dbReference type="Pfam" id="PF11312">
    <property type="entry name" value="Methyltransf_34"/>
    <property type="match status" value="1"/>
</dbReference>
<dbReference type="InterPro" id="IPR021463">
    <property type="entry name" value="Methyltransf_34"/>
</dbReference>
<accession>A0AA43QPL8</accession>
<feature type="region of interest" description="Disordered" evidence="1">
    <location>
        <begin position="386"/>
        <end position="418"/>
    </location>
</feature>
<evidence type="ECO:0000256" key="1">
    <source>
        <dbReference type="SAM" id="MobiDB-lite"/>
    </source>
</evidence>
<feature type="region of interest" description="Disordered" evidence="1">
    <location>
        <begin position="1"/>
        <end position="58"/>
    </location>
</feature>
<evidence type="ECO:0008006" key="4">
    <source>
        <dbReference type="Google" id="ProtNLM"/>
    </source>
</evidence>
<feature type="compositionally biased region" description="Basic residues" evidence="1">
    <location>
        <begin position="1"/>
        <end position="12"/>
    </location>
</feature>
<sequence>MPSKATKSHNKKPDKSNIPSSSTTTTTTKKSSKPPNQKPTPPTSNKPSSAKPFPTEFDLAPPAQQTILDTFSAAFPVDDADVDALKARVQRVKGYLYGRQFGEAFGGREELREAYAIRWSPGRAVGYAGFFKGIGDVLGLKGEGRSRGEVITEGKGEDGSGIGDGQDDHRKKIVCVGGGGGAELVALAAHLTRDFERDGGRQQDEKVSQGLLGQGVNCVLVDVADWKGVTEKLMVEVNNANVLGTTPPNKNVSDSEQGEITLPDELADMTISSTSPAPTPYSPPLFHAESVQADILALPPAQLRSLFSSAHLVTIMFTLNELYTASSTLTTTFLLSLTDILAPGAMLLVLDSPGSYSTVGIGADGGERKYPMAWLLDHTLLVSAGGGQGTGRKDAEEGRGEKVVSESEMDEGEEVRQRSEKALSVKRRKWEKVEECDSRWCRLAKGLRYPIELEDMRYQLHLYRRV</sequence>
<dbReference type="AlphaFoldDB" id="A0AA43QPL8"/>
<feature type="compositionally biased region" description="Low complexity" evidence="1">
    <location>
        <begin position="16"/>
        <end position="35"/>
    </location>
</feature>
<protein>
    <recommendedName>
        <fullName evidence="4">25S rRNA (Uridine(2843)-N(3))-methyltransferase</fullName>
    </recommendedName>
</protein>
<comment type="caution">
    <text evidence="2">The sequence shown here is derived from an EMBL/GenBank/DDBJ whole genome shotgun (WGS) entry which is preliminary data.</text>
</comment>
<organism evidence="2 3">
    <name type="scientific">Ramalina farinacea</name>
    <dbReference type="NCBI Taxonomy" id="258253"/>
    <lineage>
        <taxon>Eukaryota</taxon>
        <taxon>Fungi</taxon>
        <taxon>Dikarya</taxon>
        <taxon>Ascomycota</taxon>
        <taxon>Pezizomycotina</taxon>
        <taxon>Lecanoromycetes</taxon>
        <taxon>OSLEUM clade</taxon>
        <taxon>Lecanoromycetidae</taxon>
        <taxon>Lecanorales</taxon>
        <taxon>Lecanorineae</taxon>
        <taxon>Ramalinaceae</taxon>
        <taxon>Ramalina</taxon>
    </lineage>
</organism>
<gene>
    <name evidence="2" type="ORF">OHK93_007818</name>
</gene>